<evidence type="ECO:0000313" key="2">
    <source>
        <dbReference type="Proteomes" id="UP000006334"/>
    </source>
</evidence>
<keyword evidence="2" id="KW-1185">Reference proteome</keyword>
<protein>
    <submittedName>
        <fullName evidence="1">Uncharacterized protein</fullName>
    </submittedName>
</protein>
<sequence>MALTFFRAGHRFTTTWGGGFFIYWLHTNNLELSWCYKIAEQRKLNQKNTPKIHIGVKKQNICVLPF</sequence>
<proteinExistence type="predicted"/>
<reference evidence="1 2" key="1">
    <citation type="journal article" date="2017" name="Antonie Van Leeuwenhoek">
        <title>Rhizobium rhizosphaerae sp. nov., a novel species isolated from rice rhizosphere.</title>
        <authorList>
            <person name="Zhao J.J."/>
            <person name="Zhang J."/>
            <person name="Zhang R.J."/>
            <person name="Zhang C.W."/>
            <person name="Yin H.Q."/>
            <person name="Zhang X.X."/>
        </authorList>
    </citation>
    <scope>NUCLEOTIDE SEQUENCE [LARGE SCALE GENOMIC DNA]</scope>
    <source>
        <strain evidence="1 2">E3</strain>
    </source>
</reference>
<organism evidence="1 2">
    <name type="scientific">Aliiglaciecola lipolytica E3</name>
    <dbReference type="NCBI Taxonomy" id="1127673"/>
    <lineage>
        <taxon>Bacteria</taxon>
        <taxon>Pseudomonadati</taxon>
        <taxon>Pseudomonadota</taxon>
        <taxon>Gammaproteobacteria</taxon>
        <taxon>Alteromonadales</taxon>
        <taxon>Alteromonadaceae</taxon>
        <taxon>Aliiglaciecola</taxon>
    </lineage>
</organism>
<evidence type="ECO:0000313" key="1">
    <source>
        <dbReference type="EMBL" id="GAC16723.1"/>
    </source>
</evidence>
<accession>K6YJD5</accession>
<dbReference type="EMBL" id="BAEN01000076">
    <property type="protein sequence ID" value="GAC16723.1"/>
    <property type="molecule type" value="Genomic_DNA"/>
</dbReference>
<dbReference type="Proteomes" id="UP000006334">
    <property type="component" value="Unassembled WGS sequence"/>
</dbReference>
<gene>
    <name evidence="1" type="ORF">GLIP_4112</name>
</gene>
<name>K6YJD5_9ALTE</name>
<dbReference type="AlphaFoldDB" id="K6YJD5"/>
<dbReference type="STRING" id="1127673.GLIP_4112"/>
<comment type="caution">
    <text evidence="1">The sequence shown here is derived from an EMBL/GenBank/DDBJ whole genome shotgun (WGS) entry which is preliminary data.</text>
</comment>